<dbReference type="InterPro" id="IPR018247">
    <property type="entry name" value="EF_Hand_1_Ca_BS"/>
</dbReference>
<evidence type="ECO:0000256" key="1">
    <source>
        <dbReference type="SAM" id="MobiDB-lite"/>
    </source>
</evidence>
<dbReference type="PROSITE" id="PS00018">
    <property type="entry name" value="EF_HAND_1"/>
    <property type="match status" value="1"/>
</dbReference>
<protein>
    <recommendedName>
        <fullName evidence="4">EF-hand domain-containing protein</fullName>
    </recommendedName>
</protein>
<dbReference type="AlphaFoldDB" id="A0AAW1VAG3"/>
<dbReference type="EMBL" id="JARQZJ010000122">
    <property type="protein sequence ID" value="KAK9889025.1"/>
    <property type="molecule type" value="Genomic_DNA"/>
</dbReference>
<feature type="compositionally biased region" description="Basic and acidic residues" evidence="1">
    <location>
        <begin position="1"/>
        <end position="22"/>
    </location>
</feature>
<sequence>MENSTDSHSKSSRDNSIRDSDSHSGLVLSTKSLDKCGTSVNLKLEKNSIHFKSEQDGDNQKGQIDSSVKVPHKIIANWKHACDKTKDKTKDLLKRWRTLPEIETEPLKVSQNHIDKEKPSSDSGWSVHIWTTWVDRFSIDSQELAEKKISHPLTPMQSNKFSHFFTFLLDHDHDDLISEQDFETLIEVFN</sequence>
<evidence type="ECO:0000313" key="2">
    <source>
        <dbReference type="EMBL" id="KAK9889025.1"/>
    </source>
</evidence>
<name>A0AAW1VAG3_9CUCU</name>
<proteinExistence type="predicted"/>
<evidence type="ECO:0000313" key="3">
    <source>
        <dbReference type="Proteomes" id="UP001431783"/>
    </source>
</evidence>
<keyword evidence="3" id="KW-1185">Reference proteome</keyword>
<gene>
    <name evidence="2" type="ORF">WA026_004311</name>
</gene>
<dbReference type="Proteomes" id="UP001431783">
    <property type="component" value="Unassembled WGS sequence"/>
</dbReference>
<organism evidence="2 3">
    <name type="scientific">Henosepilachna vigintioctopunctata</name>
    <dbReference type="NCBI Taxonomy" id="420089"/>
    <lineage>
        <taxon>Eukaryota</taxon>
        <taxon>Metazoa</taxon>
        <taxon>Ecdysozoa</taxon>
        <taxon>Arthropoda</taxon>
        <taxon>Hexapoda</taxon>
        <taxon>Insecta</taxon>
        <taxon>Pterygota</taxon>
        <taxon>Neoptera</taxon>
        <taxon>Endopterygota</taxon>
        <taxon>Coleoptera</taxon>
        <taxon>Polyphaga</taxon>
        <taxon>Cucujiformia</taxon>
        <taxon>Coccinelloidea</taxon>
        <taxon>Coccinellidae</taxon>
        <taxon>Epilachninae</taxon>
        <taxon>Epilachnini</taxon>
        <taxon>Henosepilachna</taxon>
    </lineage>
</organism>
<comment type="caution">
    <text evidence="2">The sequence shown here is derived from an EMBL/GenBank/DDBJ whole genome shotgun (WGS) entry which is preliminary data.</text>
</comment>
<reference evidence="2 3" key="1">
    <citation type="submission" date="2023-03" db="EMBL/GenBank/DDBJ databases">
        <title>Genome insight into feeding habits of ladybird beetles.</title>
        <authorList>
            <person name="Li H.-S."/>
            <person name="Huang Y.-H."/>
            <person name="Pang H."/>
        </authorList>
    </citation>
    <scope>NUCLEOTIDE SEQUENCE [LARGE SCALE GENOMIC DNA]</scope>
    <source>
        <strain evidence="2">SYSU_2023b</strain>
        <tissue evidence="2">Whole body</tissue>
    </source>
</reference>
<accession>A0AAW1VAG3</accession>
<evidence type="ECO:0008006" key="4">
    <source>
        <dbReference type="Google" id="ProtNLM"/>
    </source>
</evidence>
<feature type="region of interest" description="Disordered" evidence="1">
    <location>
        <begin position="1"/>
        <end position="24"/>
    </location>
</feature>